<dbReference type="EMBL" id="JAKJXP020000091">
    <property type="protein sequence ID" value="KAK7747593.1"/>
    <property type="molecule type" value="Genomic_DNA"/>
</dbReference>
<dbReference type="Proteomes" id="UP001320420">
    <property type="component" value="Unassembled WGS sequence"/>
</dbReference>
<name>A0AAN9URW3_9PEZI</name>
<reference evidence="1 2" key="1">
    <citation type="submission" date="2024-02" db="EMBL/GenBank/DDBJ databases">
        <title>De novo assembly and annotation of 12 fungi associated with fruit tree decline syndrome in Ontario, Canada.</title>
        <authorList>
            <person name="Sulman M."/>
            <person name="Ellouze W."/>
            <person name="Ilyukhin E."/>
        </authorList>
    </citation>
    <scope>NUCLEOTIDE SEQUENCE [LARGE SCALE GENOMIC DNA]</scope>
    <source>
        <strain evidence="1 2">M11/M66-122</strain>
    </source>
</reference>
<keyword evidence="2" id="KW-1185">Reference proteome</keyword>
<protein>
    <submittedName>
        <fullName evidence="1">Uncharacterized protein</fullName>
    </submittedName>
</protein>
<organism evidence="1 2">
    <name type="scientific">Diatrype stigma</name>
    <dbReference type="NCBI Taxonomy" id="117547"/>
    <lineage>
        <taxon>Eukaryota</taxon>
        <taxon>Fungi</taxon>
        <taxon>Dikarya</taxon>
        <taxon>Ascomycota</taxon>
        <taxon>Pezizomycotina</taxon>
        <taxon>Sordariomycetes</taxon>
        <taxon>Xylariomycetidae</taxon>
        <taxon>Xylariales</taxon>
        <taxon>Diatrypaceae</taxon>
        <taxon>Diatrype</taxon>
    </lineage>
</organism>
<gene>
    <name evidence="1" type="ORF">SLS62_009092</name>
</gene>
<proteinExistence type="predicted"/>
<accession>A0AAN9URW3</accession>
<comment type="caution">
    <text evidence="1">The sequence shown here is derived from an EMBL/GenBank/DDBJ whole genome shotgun (WGS) entry which is preliminary data.</text>
</comment>
<sequence length="172" mass="18635">ELIAALVMSHDEKRKTQVEDVVYDKGKGLALLLHASRNALMSVREYCAGVTIPSDDEPDQVLPVDRAVASGDLAHPCTWLASDPVPTRSVRLGRARLGRLELRSASAASASANGKLGELHLKEVCEMTMEFQEQPERQFVMQQANNEAGGRYQPFGVGQLTGGGGPMLQYSN</sequence>
<evidence type="ECO:0000313" key="2">
    <source>
        <dbReference type="Proteomes" id="UP001320420"/>
    </source>
</evidence>
<feature type="non-terminal residue" evidence="1">
    <location>
        <position position="1"/>
    </location>
</feature>
<dbReference type="AlphaFoldDB" id="A0AAN9URW3"/>
<evidence type="ECO:0000313" key="1">
    <source>
        <dbReference type="EMBL" id="KAK7747593.1"/>
    </source>
</evidence>